<reference evidence="4 5" key="1">
    <citation type="submission" date="2020-12" db="EMBL/GenBank/DDBJ databases">
        <title>Concerted genomic and epigenomic changes stabilize Arabidopsis allopolyploids.</title>
        <authorList>
            <person name="Chen Z."/>
        </authorList>
    </citation>
    <scope>NUCLEOTIDE SEQUENCE [LARGE SCALE GENOMIC DNA]</scope>
    <source>
        <strain evidence="4">Allo738</strain>
        <tissue evidence="4">Leaf</tissue>
    </source>
</reference>
<evidence type="ECO:0000256" key="2">
    <source>
        <dbReference type="SAM" id="MobiDB-lite"/>
    </source>
</evidence>
<feature type="region of interest" description="Disordered" evidence="2">
    <location>
        <begin position="575"/>
        <end position="676"/>
    </location>
</feature>
<comment type="caution">
    <text evidence="4">The sequence shown here is derived from an EMBL/GenBank/DDBJ whole genome shotgun (WGS) entry which is preliminary data.</text>
</comment>
<gene>
    <name evidence="4" type="ORF">ISN45_Aa03g033350</name>
</gene>
<evidence type="ECO:0000259" key="3">
    <source>
        <dbReference type="Pfam" id="PF06721"/>
    </source>
</evidence>
<feature type="compositionally biased region" description="Basic and acidic residues" evidence="2">
    <location>
        <begin position="1206"/>
        <end position="1269"/>
    </location>
</feature>
<feature type="compositionally biased region" description="Basic and acidic residues" evidence="2">
    <location>
        <begin position="575"/>
        <end position="627"/>
    </location>
</feature>
<feature type="compositionally biased region" description="Polar residues" evidence="2">
    <location>
        <begin position="1338"/>
        <end position="1348"/>
    </location>
</feature>
<organism evidence="4 5">
    <name type="scientific">Arabidopsis thaliana x Arabidopsis arenosa</name>
    <dbReference type="NCBI Taxonomy" id="1240361"/>
    <lineage>
        <taxon>Eukaryota</taxon>
        <taxon>Viridiplantae</taxon>
        <taxon>Streptophyta</taxon>
        <taxon>Embryophyta</taxon>
        <taxon>Tracheophyta</taxon>
        <taxon>Spermatophyta</taxon>
        <taxon>Magnoliopsida</taxon>
        <taxon>eudicotyledons</taxon>
        <taxon>Gunneridae</taxon>
        <taxon>Pentapetalae</taxon>
        <taxon>rosids</taxon>
        <taxon>malvids</taxon>
        <taxon>Brassicales</taxon>
        <taxon>Brassicaceae</taxon>
        <taxon>Camelineae</taxon>
        <taxon>Arabidopsis</taxon>
    </lineage>
</organism>
<protein>
    <recommendedName>
        <fullName evidence="3">DUF1204 domain-containing protein</fullName>
    </recommendedName>
</protein>
<feature type="compositionally biased region" description="Basic and acidic residues" evidence="2">
    <location>
        <begin position="2319"/>
        <end position="2335"/>
    </location>
</feature>
<feature type="compositionally biased region" description="Basic and acidic residues" evidence="2">
    <location>
        <begin position="2008"/>
        <end position="2024"/>
    </location>
</feature>
<feature type="compositionally biased region" description="Basic and acidic residues" evidence="2">
    <location>
        <begin position="1138"/>
        <end position="1153"/>
    </location>
</feature>
<feature type="region of interest" description="Disordered" evidence="2">
    <location>
        <begin position="1338"/>
        <end position="1381"/>
    </location>
</feature>
<feature type="region of interest" description="Disordered" evidence="2">
    <location>
        <begin position="1120"/>
        <end position="1153"/>
    </location>
</feature>
<feature type="region of interest" description="Disordered" evidence="2">
    <location>
        <begin position="1888"/>
        <end position="1909"/>
    </location>
</feature>
<feature type="region of interest" description="Disordered" evidence="2">
    <location>
        <begin position="2319"/>
        <end position="2339"/>
    </location>
</feature>
<feature type="compositionally biased region" description="Basic and acidic residues" evidence="2">
    <location>
        <begin position="765"/>
        <end position="781"/>
    </location>
</feature>
<feature type="region of interest" description="Disordered" evidence="2">
    <location>
        <begin position="2199"/>
        <end position="2220"/>
    </location>
</feature>
<accession>A0A8T2B5B4</accession>
<evidence type="ECO:0000256" key="1">
    <source>
        <dbReference type="SAM" id="Coils"/>
    </source>
</evidence>
<dbReference type="InterPro" id="IPR009596">
    <property type="entry name" value="DUF1204"/>
</dbReference>
<evidence type="ECO:0000313" key="5">
    <source>
        <dbReference type="Proteomes" id="UP000694240"/>
    </source>
</evidence>
<feature type="domain" description="DUF1204" evidence="3">
    <location>
        <begin position="781"/>
        <end position="971"/>
    </location>
</feature>
<keyword evidence="1" id="KW-0175">Coiled coil</keyword>
<feature type="compositionally biased region" description="Basic residues" evidence="2">
    <location>
        <begin position="501"/>
        <end position="521"/>
    </location>
</feature>
<keyword evidence="5" id="KW-1185">Reference proteome</keyword>
<name>A0A8T2B5B4_9BRAS</name>
<feature type="region of interest" description="Disordered" evidence="2">
    <location>
        <begin position="242"/>
        <end position="263"/>
    </location>
</feature>
<feature type="compositionally biased region" description="Basic and acidic residues" evidence="2">
    <location>
        <begin position="1031"/>
        <end position="1048"/>
    </location>
</feature>
<feature type="coiled-coil region" evidence="1">
    <location>
        <begin position="909"/>
        <end position="936"/>
    </location>
</feature>
<proteinExistence type="predicted"/>
<feature type="compositionally biased region" description="Low complexity" evidence="2">
    <location>
        <begin position="246"/>
        <end position="257"/>
    </location>
</feature>
<feature type="region of interest" description="Disordered" evidence="2">
    <location>
        <begin position="762"/>
        <end position="790"/>
    </location>
</feature>
<feature type="region of interest" description="Disordered" evidence="2">
    <location>
        <begin position="1031"/>
        <end position="1052"/>
    </location>
</feature>
<dbReference type="EMBL" id="JAEFBK010000008">
    <property type="protein sequence ID" value="KAG7579174.1"/>
    <property type="molecule type" value="Genomic_DNA"/>
</dbReference>
<feature type="region of interest" description="Disordered" evidence="2">
    <location>
        <begin position="2008"/>
        <end position="2028"/>
    </location>
</feature>
<feature type="region of interest" description="Disordered" evidence="2">
    <location>
        <begin position="494"/>
        <end position="528"/>
    </location>
</feature>
<feature type="compositionally biased region" description="Low complexity" evidence="2">
    <location>
        <begin position="177"/>
        <end position="188"/>
    </location>
</feature>
<dbReference type="Proteomes" id="UP000694240">
    <property type="component" value="Chromosome 8"/>
</dbReference>
<feature type="compositionally biased region" description="Basic and acidic residues" evidence="2">
    <location>
        <begin position="1356"/>
        <end position="1369"/>
    </location>
</feature>
<evidence type="ECO:0000313" key="4">
    <source>
        <dbReference type="EMBL" id="KAG7579174.1"/>
    </source>
</evidence>
<feature type="region of interest" description="Disordered" evidence="2">
    <location>
        <begin position="169"/>
        <end position="191"/>
    </location>
</feature>
<feature type="compositionally biased region" description="Basic and acidic residues" evidence="2">
    <location>
        <begin position="656"/>
        <end position="674"/>
    </location>
</feature>
<sequence length="2393" mass="273002">MSFLPFGRWEGIYWALVGLQSLLGRRMVDSFKVLGPSPKSSINSSPPTLVRSSNAARVAIISPFSLRVLSRVPEARATDASSGSSLAALEISGIGLLACSGRRRRNDYIALRGILSVLSPLFPVRRFLSPIMSSSIGSFDSVSDHLRSRTSDDSYVRSVDNFLNRSISNSRGRRSRTSSGSSVSSVARVSRDTAELQRRELLCRTGAAGTSADPQPVTTMCLRDEDSDAASVDEDDVPLIRRKSASARAARPSGPSSNFPDHLDDVPLIGRVPTLVGFVQPSGPAPGIPDYLRPTTSTSETVELSLRFCNALTTLNTLVPNSWDRPWTAPPGYLCVYEKHITDCGLTFPIPAFLLQYASRRKMAFAQLSPAAIRNAYGLIRLAAQCGVEPRCSLYEELTTKKNFGKSKPGLVYTQSSLTPKLVVGAKSKTNDWLRWYFFVKIDNDSAGDVVVTNYHGWTISPVSCPKILDPYPERLRDDVKKILALCPYTWPNEEDPVRRPSTKPKGTSRRKGPSRTRKANKTPASLKIMGKLNVDAVGDYSARYKKRSAAIPGKTSREEDEALALGKRLSLAEYEAKERDRRPSGHQDRREEGNRRDRRGHGADRSDVRSDADRERREKEVAEARSAKLPVAETSRDVPLGSREVVLYDDSQVEPTRKRAADESETTRSDPAKKQRTAWVPDYRWRYDYNGRDAHISTDSTSCAELFRKIYVGPSPFFELQDMYERTAFTDAAKKTVAAVAAIDRMAYMYERRLRVVAEQNTASKEHQRALAAETKRAEQASKGLESANSEVQLLREEVAKLKEERDNALSERERSLEELSKSRDDFKRLAERSRAEEARLRERRTEFARINVTKALKEAAEEFQKRLDGIQRHFTTRDEAYPKFLDYNQAIGSVNLLKALVETGEVALNSEDVIERLEADAEVLKNEVNAFDIAELEEGWNDVGTFFKGPLVNDEFAPSVEGVDDEVAENVEVVDQVVGDGNTQLCLVNEAAYVPSDRRDQAARSSQYIVRHRDVILESTKDMECRNELEPVEQHEARNQLEPEEQHEPEDELVAADVLLKKLIKPPWIGERAMSIEFNNGRVTQLYSFSLVEFCPNGFSQQEKVQSVYQRLSASSVRPLDPSVTTRPTRVYHSSRPFEHHPRSSSEHHPFHRFTSLEHLRSLLENMSNQQNNKLLMEAVTELMDTKLNAFFNDLHQVSRSPRKNKEQPKQISHSKEAKPRRPDEKPNWRIRTARDESKSEYYGHGEQKRFEQPRQQRHDLKEEKAVKPRQKKAPKDQKDTVKSNLIAEEDFKEELLEILNAYNKPKQTKHLQDKLQRQRRIEELEEEMLETLNAFTNGQKKSPANRQPVGTEGTKKRPSCPEEKLAVQEPESNQSLPICNEPEVLQEKAENNIRDDVETQPDTSVQEQPKNETVNHLIVPRESLEAKFDFCIIQSPHVSENNYACEKLTQLEPVHPSSIVSCSQILEDSSREEQRSLSLAKDMEQLPDFVPEPVLMPIPSYYSRKHCKDIELVRIEPNLFVLVSAQEEKRFGLEKVKEFRVSDYVLSSMLTSFERFTPETFLNSKHLVTSELHEILSSLKVSKFSNITELIRARTEPMLHKTFTKSRNHLESESNVLDCKNVLKHHHKELFDSSRTFDVFSLVFVKAHEKQVKDTTSNTRKSYAFTNPFDYGSKEYLDPPWSKMKESKESEARTHLFGVWNWKYLRKTTAIAKGCSTLKYYFANAYFCSILFFVSTQFPFDVGDLDLRSNPFQVEGDDMIKHEQGAEEELENELDHTPFKSIELGTTHRINLEMELELGPDEALIIQTSLMTWSRANKMIFEVGERLMCSIQIKENPPDALPEQRSIPKVSAYVLKNAFNPDHTDMIRLSLSKEPNVGFKAALDHMRSTERREEDNRFKPPDLDQDQHQDINSFILINEGPPNEIFKSKLKPTMHRPFKAFRLIQNKDYPIDLQGKQNLSSSFEVSDLVLSNAEKSDLRSNPFQVGEDDVILESTKDMECRNELEPVEQHEARNQLEPEEQHEPEDELVAADVLLKKLIKPPWIGERAMSIEFNNGRVTQLYSFSLVEFCPNGFSQQEEELENELDHTPFKSIELGTTHRINLEMELELGPDEALIIQTSLMTWSRANKMIFEVGERLMCSIQIKENPPDALPEQRSIPKVSAYVLKNAFNPDHTDMIRLSLSKEPNVGFKAALDHMRSTERREEDNRFKPPDLDQDQHQDINSFILINEGPPNEIFKSKLKPTMHRPFKAFRLIQNKDYPIDLQGKQNLSSSFEVSDLVLSNAEKSDLRSNPFQVGEDDVILESTKDMECRNELEPVEQHEARNQLEPEEQHEPEDELVAADVLLKKLIKPPWIGERAMSIEFNNGRVTQLYSFSLVEFCPNGFSQQGF</sequence>
<dbReference type="Pfam" id="PF06721">
    <property type="entry name" value="DUF1204"/>
    <property type="match status" value="1"/>
</dbReference>
<feature type="region of interest" description="Disordered" evidence="2">
    <location>
        <begin position="1197"/>
        <end position="1286"/>
    </location>
</feature>